<dbReference type="SUPFAM" id="SSF51316">
    <property type="entry name" value="Mss4-like"/>
    <property type="match status" value="1"/>
</dbReference>
<keyword evidence="6" id="KW-1185">Reference proteome</keyword>
<evidence type="ECO:0000259" key="4">
    <source>
        <dbReference type="PROSITE" id="PS51891"/>
    </source>
</evidence>
<dbReference type="PANTHER" id="PTHR28620:SF1">
    <property type="entry name" value="CENP-V_GFA DOMAIN-CONTAINING PROTEIN"/>
    <property type="match status" value="1"/>
</dbReference>
<name>A0ABR9S662_9BURK</name>
<dbReference type="Pfam" id="PF04828">
    <property type="entry name" value="GFA"/>
    <property type="match status" value="1"/>
</dbReference>
<dbReference type="Gene3D" id="2.170.150.70">
    <property type="match status" value="1"/>
</dbReference>
<keyword evidence="3" id="KW-0862">Zinc</keyword>
<gene>
    <name evidence="5" type="ORF">IM787_15665</name>
</gene>
<dbReference type="RefSeq" id="WP_193677611.1">
    <property type="nucleotide sequence ID" value="NZ_JADDIV010000004.1"/>
</dbReference>
<accession>A0ABR9S662</accession>
<evidence type="ECO:0000256" key="2">
    <source>
        <dbReference type="ARBA" id="ARBA00022723"/>
    </source>
</evidence>
<dbReference type="InterPro" id="IPR052355">
    <property type="entry name" value="CENP-V-like"/>
</dbReference>
<dbReference type="EMBL" id="JADDIV010000004">
    <property type="protein sequence ID" value="MBE7369000.1"/>
    <property type="molecule type" value="Genomic_DNA"/>
</dbReference>
<sequence length="140" mass="16127">MTYRRYHGSCHCQAVRYEAGFDLSDGTNRCNCSICSKARAWFLFVRGDAFQLLAGEEHLGSYRWQPPGQAEPFLDYRFCLRCGIRVFATGEWDRMGGRFYALHVPTVDDVDREELVNAPLNFIDNAHDRPDRAPADTRLM</sequence>
<evidence type="ECO:0000256" key="3">
    <source>
        <dbReference type="ARBA" id="ARBA00022833"/>
    </source>
</evidence>
<dbReference type="Proteomes" id="UP000806285">
    <property type="component" value="Unassembled WGS sequence"/>
</dbReference>
<dbReference type="InterPro" id="IPR006913">
    <property type="entry name" value="CENP-V/GFA"/>
</dbReference>
<keyword evidence="2" id="KW-0479">Metal-binding</keyword>
<evidence type="ECO:0000313" key="6">
    <source>
        <dbReference type="Proteomes" id="UP000806285"/>
    </source>
</evidence>
<comment type="caution">
    <text evidence="5">The sequence shown here is derived from an EMBL/GenBank/DDBJ whole genome shotgun (WGS) entry which is preliminary data.</text>
</comment>
<proteinExistence type="inferred from homology"/>
<organism evidence="5 6">
    <name type="scientific">Ramlibacter pallidus</name>
    <dbReference type="NCBI Taxonomy" id="2780087"/>
    <lineage>
        <taxon>Bacteria</taxon>
        <taxon>Pseudomonadati</taxon>
        <taxon>Pseudomonadota</taxon>
        <taxon>Betaproteobacteria</taxon>
        <taxon>Burkholderiales</taxon>
        <taxon>Comamonadaceae</taxon>
        <taxon>Ramlibacter</taxon>
    </lineage>
</organism>
<dbReference type="PANTHER" id="PTHR28620">
    <property type="entry name" value="CENTROMERE PROTEIN V"/>
    <property type="match status" value="1"/>
</dbReference>
<protein>
    <submittedName>
        <fullName evidence="5">GFA family protein</fullName>
    </submittedName>
</protein>
<feature type="domain" description="CENP-V/GFA" evidence="4">
    <location>
        <begin position="6"/>
        <end position="121"/>
    </location>
</feature>
<dbReference type="InterPro" id="IPR011057">
    <property type="entry name" value="Mss4-like_sf"/>
</dbReference>
<evidence type="ECO:0000313" key="5">
    <source>
        <dbReference type="EMBL" id="MBE7369000.1"/>
    </source>
</evidence>
<comment type="similarity">
    <text evidence="1">Belongs to the Gfa family.</text>
</comment>
<reference evidence="5 6" key="1">
    <citation type="submission" date="2020-10" db="EMBL/GenBank/DDBJ databases">
        <title>Ramlibacter sp. HM2 16S ribosomal RNA gene Genome sequencing and assembly.</title>
        <authorList>
            <person name="Kang M."/>
        </authorList>
    </citation>
    <scope>NUCLEOTIDE SEQUENCE [LARGE SCALE GENOMIC DNA]</scope>
    <source>
        <strain evidence="5 6">HM2</strain>
    </source>
</reference>
<evidence type="ECO:0000256" key="1">
    <source>
        <dbReference type="ARBA" id="ARBA00005495"/>
    </source>
</evidence>
<dbReference type="PROSITE" id="PS51891">
    <property type="entry name" value="CENP_V_GFA"/>
    <property type="match status" value="1"/>
</dbReference>